<organism evidence="1 2">
    <name type="scientific">Intrasporangium calvum</name>
    <dbReference type="NCBI Taxonomy" id="53358"/>
    <lineage>
        <taxon>Bacteria</taxon>
        <taxon>Bacillati</taxon>
        <taxon>Actinomycetota</taxon>
        <taxon>Actinomycetes</taxon>
        <taxon>Micrococcales</taxon>
        <taxon>Intrasporangiaceae</taxon>
        <taxon>Intrasporangium</taxon>
    </lineage>
</organism>
<evidence type="ECO:0000313" key="2">
    <source>
        <dbReference type="Proteomes" id="UP001150259"/>
    </source>
</evidence>
<comment type="caution">
    <text evidence="1">The sequence shown here is derived from an EMBL/GenBank/DDBJ whole genome shotgun (WGS) entry which is preliminary data.</text>
</comment>
<keyword evidence="2" id="KW-1185">Reference proteome</keyword>
<dbReference type="EMBL" id="JAPFQL010000030">
    <property type="protein sequence ID" value="MDC5697285.1"/>
    <property type="molecule type" value="Genomic_DNA"/>
</dbReference>
<evidence type="ECO:0000313" key="1">
    <source>
        <dbReference type="EMBL" id="MDC5697285.1"/>
    </source>
</evidence>
<gene>
    <name evidence="1" type="ORF">OO014_08455</name>
</gene>
<name>A0ABT5GHI2_9MICO</name>
<dbReference type="RefSeq" id="WP_272461860.1">
    <property type="nucleotide sequence ID" value="NZ_JAPFQL010000030.1"/>
</dbReference>
<dbReference type="Proteomes" id="UP001150259">
    <property type="component" value="Unassembled WGS sequence"/>
</dbReference>
<reference evidence="1 2" key="1">
    <citation type="submission" date="2022-11" db="EMBL/GenBank/DDBJ databases">
        <title>Anaerobic phenanthrene biodegradation by a DNRA strain PheN6.</title>
        <authorList>
            <person name="Zhang Z."/>
        </authorList>
    </citation>
    <scope>NUCLEOTIDE SEQUENCE [LARGE SCALE GENOMIC DNA]</scope>
    <source>
        <strain evidence="1 2">PheN6</strain>
    </source>
</reference>
<proteinExistence type="predicted"/>
<sequence>MAADAESGSVAPAASWTPFERGRFMFGRCDICGFETPARRASYSVGVDMQAHALLCRAEEAADVASGRERLSAQGRS</sequence>
<protein>
    <submittedName>
        <fullName evidence="1">Uncharacterized protein</fullName>
    </submittedName>
</protein>
<accession>A0ABT5GHI2</accession>